<dbReference type="PANTHER" id="PTHR40448:SF1">
    <property type="entry name" value="TWO-COMPONENT SENSOR HISTIDINE KINASE"/>
    <property type="match status" value="1"/>
</dbReference>
<protein>
    <recommendedName>
        <fullName evidence="5">Sensor histidine kinase NatK-like C-terminal domain-containing protein</fullName>
    </recommendedName>
</protein>
<dbReference type="Gene3D" id="3.30.565.10">
    <property type="entry name" value="Histidine kinase-like ATPase, C-terminal domain"/>
    <property type="match status" value="1"/>
</dbReference>
<evidence type="ECO:0000259" key="5">
    <source>
        <dbReference type="Pfam" id="PF14501"/>
    </source>
</evidence>
<keyword evidence="4" id="KW-0472">Membrane</keyword>
<dbReference type="GO" id="GO:0042802">
    <property type="term" value="F:identical protein binding"/>
    <property type="evidence" value="ECO:0007669"/>
    <property type="project" value="TreeGrafter"/>
</dbReference>
<reference evidence="6" key="1">
    <citation type="submission" date="2019-08" db="EMBL/GenBank/DDBJ databases">
        <authorList>
            <person name="Kucharzyk K."/>
            <person name="Murdoch R.W."/>
            <person name="Higgins S."/>
            <person name="Loffler F."/>
        </authorList>
    </citation>
    <scope>NUCLEOTIDE SEQUENCE</scope>
</reference>
<evidence type="ECO:0000256" key="4">
    <source>
        <dbReference type="SAM" id="Phobius"/>
    </source>
</evidence>
<dbReference type="SUPFAM" id="SSF55874">
    <property type="entry name" value="ATPase domain of HSP90 chaperone/DNA topoisomerase II/histidine kinase"/>
    <property type="match status" value="1"/>
</dbReference>
<feature type="transmembrane region" description="Helical" evidence="4">
    <location>
        <begin position="80"/>
        <end position="98"/>
    </location>
</feature>
<feature type="transmembrane region" description="Helical" evidence="4">
    <location>
        <begin position="5"/>
        <end position="26"/>
    </location>
</feature>
<gene>
    <name evidence="6" type="ORF">SDC9_103074</name>
</gene>
<keyword evidence="3" id="KW-0418">Kinase</keyword>
<feature type="transmembrane region" description="Helical" evidence="4">
    <location>
        <begin position="46"/>
        <end position="68"/>
    </location>
</feature>
<dbReference type="SUPFAM" id="SSF55890">
    <property type="entry name" value="Sporulation response regulatory protein Spo0B"/>
    <property type="match status" value="1"/>
</dbReference>
<organism evidence="6">
    <name type="scientific">bioreactor metagenome</name>
    <dbReference type="NCBI Taxonomy" id="1076179"/>
    <lineage>
        <taxon>unclassified sequences</taxon>
        <taxon>metagenomes</taxon>
        <taxon>ecological metagenomes</taxon>
    </lineage>
</organism>
<evidence type="ECO:0000256" key="2">
    <source>
        <dbReference type="ARBA" id="ARBA00022679"/>
    </source>
</evidence>
<keyword evidence="4" id="KW-0812">Transmembrane</keyword>
<proteinExistence type="predicted"/>
<sequence>MSEKFFLTAFYISIMLLSSFIVYSIFSKIFNVKLVDIFFKVSYERTIAMLATRFIQFILIFILLNSSNNIRFIKYIKDKTLYIVGIILTLNHILILVIERTLLNDLIKINIEVITIVLSLCNIEMLLIYMLNILSKEIEEKFTLKINLDRKMHDEEITYIYKEMNGWKHDFRNHISMILGLLEVSTKEEVVSYINEIDKSITTLHKNVYIDNVGINSILISKMKIANEKDIKVNLDFKINSDIKMSNVDICIILGNLLDNSIEACNFIEGYKFIDLKIVSENSRLVIKISNSTNGYVNEVNGKFLTTKKNSMNGIGLIQVDNIVKKYKGYINRKHENKIFTTYMMIQY</sequence>
<evidence type="ECO:0000256" key="1">
    <source>
        <dbReference type="ARBA" id="ARBA00022553"/>
    </source>
</evidence>
<keyword evidence="1" id="KW-0597">Phosphoprotein</keyword>
<dbReference type="InterPro" id="IPR036890">
    <property type="entry name" value="HATPase_C_sf"/>
</dbReference>
<dbReference type="Pfam" id="PF14501">
    <property type="entry name" value="HATPase_c_5"/>
    <property type="match status" value="1"/>
</dbReference>
<dbReference type="EMBL" id="VSSQ01015674">
    <property type="protein sequence ID" value="MPM56272.1"/>
    <property type="molecule type" value="Genomic_DNA"/>
</dbReference>
<evidence type="ECO:0000313" key="6">
    <source>
        <dbReference type="EMBL" id="MPM56272.1"/>
    </source>
</evidence>
<dbReference type="InterPro" id="IPR016120">
    <property type="entry name" value="Sig_transdc_His_kin_SpoOB"/>
</dbReference>
<dbReference type="Gene3D" id="1.10.287.130">
    <property type="match status" value="1"/>
</dbReference>
<accession>A0A645ASM6</accession>
<dbReference type="AlphaFoldDB" id="A0A645ASM6"/>
<dbReference type="GO" id="GO:0000155">
    <property type="term" value="F:phosphorelay sensor kinase activity"/>
    <property type="evidence" value="ECO:0007669"/>
    <property type="project" value="InterPro"/>
</dbReference>
<evidence type="ECO:0000256" key="3">
    <source>
        <dbReference type="ARBA" id="ARBA00022777"/>
    </source>
</evidence>
<feature type="transmembrane region" description="Helical" evidence="4">
    <location>
        <begin position="110"/>
        <end position="131"/>
    </location>
</feature>
<keyword evidence="4" id="KW-1133">Transmembrane helix</keyword>
<keyword evidence="2" id="KW-0808">Transferase</keyword>
<dbReference type="InterPro" id="IPR032834">
    <property type="entry name" value="NatK-like_C"/>
</dbReference>
<dbReference type="CDD" id="cd16935">
    <property type="entry name" value="HATPase_AgrC-ComD-like"/>
    <property type="match status" value="1"/>
</dbReference>
<feature type="domain" description="Sensor histidine kinase NatK-like C-terminal" evidence="5">
    <location>
        <begin position="246"/>
        <end position="347"/>
    </location>
</feature>
<dbReference type="PANTHER" id="PTHR40448">
    <property type="entry name" value="TWO-COMPONENT SENSOR HISTIDINE KINASE"/>
    <property type="match status" value="1"/>
</dbReference>
<name>A0A645ASM6_9ZZZZ</name>
<comment type="caution">
    <text evidence="6">The sequence shown here is derived from an EMBL/GenBank/DDBJ whole genome shotgun (WGS) entry which is preliminary data.</text>
</comment>